<gene>
    <name evidence="2" type="primary">nad2</name>
</gene>
<keyword evidence="1" id="KW-0472">Membrane</keyword>
<feature type="transmembrane region" description="Helical" evidence="1">
    <location>
        <begin position="138"/>
        <end position="157"/>
    </location>
</feature>
<proteinExistence type="predicted"/>
<organism evidence="2">
    <name type="scientific">Paragonimus heterotremus</name>
    <dbReference type="NCBI Taxonomy" id="100268"/>
    <lineage>
        <taxon>Eukaryota</taxon>
        <taxon>Metazoa</taxon>
        <taxon>Spiralia</taxon>
        <taxon>Lophotrochozoa</taxon>
        <taxon>Platyhelminthes</taxon>
        <taxon>Trematoda</taxon>
        <taxon>Digenea</taxon>
        <taxon>Plagiorchiida</taxon>
        <taxon>Troglotremata</taxon>
        <taxon>Troglotrematidae</taxon>
        <taxon>Paragonimus</taxon>
    </lineage>
</organism>
<dbReference type="AlphaFoldDB" id="A0A384WX99"/>
<evidence type="ECO:0000313" key="2">
    <source>
        <dbReference type="EMBL" id="ATD85500.1"/>
    </source>
</evidence>
<keyword evidence="1" id="KW-0812">Transmembrane</keyword>
<protein>
    <submittedName>
        <fullName evidence="2">NADH dehydrogenase subunit 2</fullName>
    </submittedName>
</protein>
<accession>A0A384WX99</accession>
<feature type="transmembrane region" description="Helical" evidence="1">
    <location>
        <begin position="6"/>
        <end position="33"/>
    </location>
</feature>
<evidence type="ECO:0000256" key="1">
    <source>
        <dbReference type="SAM" id="Phobius"/>
    </source>
</evidence>
<keyword evidence="1" id="KW-1133">Transmembrane helix</keyword>
<name>A0A384WX99_9TREM</name>
<feature type="transmembrane region" description="Helical" evidence="1">
    <location>
        <begin position="187"/>
        <end position="208"/>
    </location>
</feature>
<reference evidence="2" key="1">
    <citation type="submission" date="2017-04" db="EMBL/GenBank/DDBJ databases">
        <title>The near-complete mitochondrial genome of Paragonimus heterotremus Chen and Hsia, 1964: comparative mitogenomic insights of the zoonotic Paragonimus spp in the family Paragonimidae (Trematoda: Platyhelminthes).</title>
        <authorList>
            <person name="Le T.H."/>
            <person name="Do T.R."/>
            <person name="Nguyen T.K."/>
            <person name="Nguyen T.B.N."/>
            <person name="Doan T.T.H."/>
            <person name="Agatsuma T."/>
            <person name="Blair D."/>
        </authorList>
    </citation>
    <scope>NUCLEOTIDE SEQUENCE</scope>
    <source>
        <strain evidence="2">LC</strain>
    </source>
</reference>
<feature type="transmembrane region" description="Helical" evidence="1">
    <location>
        <begin position="45"/>
        <end position="63"/>
    </location>
</feature>
<feature type="transmembrane region" description="Helical" evidence="1">
    <location>
        <begin position="69"/>
        <end position="90"/>
    </location>
</feature>
<keyword evidence="2" id="KW-0496">Mitochondrion</keyword>
<sequence>MWGVFLSLVSISGGVFFSVCLVLSDSLGLFWLFLELSTLSLVPSFFLRLGGGVLEALFNYLVVSSISSSLMICGFLYDSLLFLCFLGLLVKFGVFPFQGWVYKVLLSSGWVVVWGFSVFLKVPFLFMCFFLGSGGSLLLNVACVLSFFLLGGLFWCYSFSWCHCWCHMMLSSSAALMAMSVSGSADVLFYLFVVYGFWGSAVVLFLSYLEDMGLTGVGAYFLFLMLLISLPISVSVFYKVWMAVGIYFCYFPVFVAWCVYSVSEQLFLFSWLIKDSVACETYSGVLLG</sequence>
<feature type="transmembrane region" description="Helical" evidence="1">
    <location>
        <begin position="111"/>
        <end position="132"/>
    </location>
</feature>
<feature type="transmembrane region" description="Helical" evidence="1">
    <location>
        <begin position="244"/>
        <end position="262"/>
    </location>
</feature>
<geneLocation type="mitochondrion" evidence="2"/>
<dbReference type="EMBL" id="KY952166">
    <property type="protein sequence ID" value="ATD85500.1"/>
    <property type="molecule type" value="Genomic_DNA"/>
</dbReference>
<feature type="transmembrane region" description="Helical" evidence="1">
    <location>
        <begin position="220"/>
        <end position="238"/>
    </location>
</feature>